<feature type="non-terminal residue" evidence="2">
    <location>
        <position position="171"/>
    </location>
</feature>
<proteinExistence type="predicted"/>
<evidence type="ECO:0000259" key="1">
    <source>
        <dbReference type="Pfam" id="PF14846"/>
    </source>
</evidence>
<gene>
    <name evidence="2" type="ORF">L9F63_015682</name>
</gene>
<name>A0AAD8A6G8_DIPPU</name>
<sequence>INTIYKTIMCDLAEDLNYDCNYNMFLIRTMMSSLPYADRTKVVSWMRKLASCNHSIDEMRTRNDFMYYLALNVQKGELKAPFTENPPHGPLPNMSQYLAGNENISAGPGAGGVQSKGTGGADWSEEMEQARAERPFIYQQSPDGGAFLAAQPIPRCGAFCYLAVISKTSEK</sequence>
<keyword evidence="3" id="KW-1185">Reference proteome</keyword>
<reference evidence="2" key="1">
    <citation type="journal article" date="2023" name="IScience">
        <title>Live-bearing cockroach genome reveals convergent evolutionary mechanisms linked to viviparity in insects and beyond.</title>
        <authorList>
            <person name="Fouks B."/>
            <person name="Harrison M.C."/>
            <person name="Mikhailova A.A."/>
            <person name="Marchal E."/>
            <person name="English S."/>
            <person name="Carruthers M."/>
            <person name="Jennings E.C."/>
            <person name="Chiamaka E.L."/>
            <person name="Frigard R.A."/>
            <person name="Pippel M."/>
            <person name="Attardo G.M."/>
            <person name="Benoit J.B."/>
            <person name="Bornberg-Bauer E."/>
            <person name="Tobe S.S."/>
        </authorList>
    </citation>
    <scope>NUCLEOTIDE SEQUENCE</scope>
    <source>
        <strain evidence="2">Stay&amp;Tobe</strain>
    </source>
</reference>
<dbReference type="AlphaFoldDB" id="A0AAD8A6G8"/>
<dbReference type="EMBL" id="JASPKZ010003819">
    <property type="protein sequence ID" value="KAJ9592652.1"/>
    <property type="molecule type" value="Genomic_DNA"/>
</dbReference>
<accession>A0AAD8A6G8</accession>
<dbReference type="Pfam" id="PF14846">
    <property type="entry name" value="DUF4485"/>
    <property type="match status" value="1"/>
</dbReference>
<organism evidence="2 3">
    <name type="scientific">Diploptera punctata</name>
    <name type="common">Pacific beetle cockroach</name>
    <dbReference type="NCBI Taxonomy" id="6984"/>
    <lineage>
        <taxon>Eukaryota</taxon>
        <taxon>Metazoa</taxon>
        <taxon>Ecdysozoa</taxon>
        <taxon>Arthropoda</taxon>
        <taxon>Hexapoda</taxon>
        <taxon>Insecta</taxon>
        <taxon>Pterygota</taxon>
        <taxon>Neoptera</taxon>
        <taxon>Polyneoptera</taxon>
        <taxon>Dictyoptera</taxon>
        <taxon>Blattodea</taxon>
        <taxon>Blaberoidea</taxon>
        <taxon>Blaberidae</taxon>
        <taxon>Diplopterinae</taxon>
        <taxon>Diploptera</taxon>
    </lineage>
</organism>
<comment type="caution">
    <text evidence="2">The sequence shown here is derived from an EMBL/GenBank/DDBJ whole genome shotgun (WGS) entry which is preliminary data.</text>
</comment>
<protein>
    <recommendedName>
        <fullName evidence="1">DUF4485 domain-containing protein</fullName>
    </recommendedName>
</protein>
<feature type="domain" description="DUF4485" evidence="1">
    <location>
        <begin position="16"/>
        <end position="97"/>
    </location>
</feature>
<dbReference type="InterPro" id="IPR027831">
    <property type="entry name" value="DUF4485"/>
</dbReference>
<reference evidence="2" key="2">
    <citation type="submission" date="2023-05" db="EMBL/GenBank/DDBJ databases">
        <authorList>
            <person name="Fouks B."/>
        </authorList>
    </citation>
    <scope>NUCLEOTIDE SEQUENCE</scope>
    <source>
        <strain evidence="2">Stay&amp;Tobe</strain>
        <tissue evidence="2">Testes</tissue>
    </source>
</reference>
<evidence type="ECO:0000313" key="3">
    <source>
        <dbReference type="Proteomes" id="UP001233999"/>
    </source>
</evidence>
<evidence type="ECO:0000313" key="2">
    <source>
        <dbReference type="EMBL" id="KAJ9592652.1"/>
    </source>
</evidence>
<dbReference type="Proteomes" id="UP001233999">
    <property type="component" value="Unassembled WGS sequence"/>
</dbReference>